<feature type="signal peptide" evidence="8">
    <location>
        <begin position="1"/>
        <end position="23"/>
    </location>
</feature>
<dbReference type="SUPFAM" id="SSF52833">
    <property type="entry name" value="Thioredoxin-like"/>
    <property type="match status" value="1"/>
</dbReference>
<feature type="transmembrane region" description="Helical" evidence="7">
    <location>
        <begin position="533"/>
        <end position="552"/>
    </location>
</feature>
<evidence type="ECO:0000259" key="9">
    <source>
        <dbReference type="Pfam" id="PF02683"/>
    </source>
</evidence>
<name>A0A418PZ46_9SPHN</name>
<dbReference type="InterPro" id="IPR028250">
    <property type="entry name" value="DsbDN"/>
</dbReference>
<evidence type="ECO:0000256" key="2">
    <source>
        <dbReference type="ARBA" id="ARBA00022692"/>
    </source>
</evidence>
<reference evidence="11 12" key="1">
    <citation type="submission" date="2018-09" db="EMBL/GenBank/DDBJ databases">
        <title>Sphingomonas sp. DAC4.</title>
        <authorList>
            <person name="Seo T."/>
        </authorList>
    </citation>
    <scope>NUCLEOTIDE SEQUENCE [LARGE SCALE GENOMIC DNA]</scope>
    <source>
        <strain evidence="11 12">DAC4</strain>
    </source>
</reference>
<feature type="domain" description="Thiol:disulfide interchange protein DsbD N-terminal" evidence="10">
    <location>
        <begin position="41"/>
        <end position="150"/>
    </location>
</feature>
<evidence type="ECO:0000313" key="11">
    <source>
        <dbReference type="EMBL" id="RIX27433.1"/>
    </source>
</evidence>
<evidence type="ECO:0000256" key="5">
    <source>
        <dbReference type="ARBA" id="ARBA00023136"/>
    </source>
</evidence>
<evidence type="ECO:0000256" key="7">
    <source>
        <dbReference type="SAM" id="Phobius"/>
    </source>
</evidence>
<accession>A0A418PZ46</accession>
<evidence type="ECO:0000256" key="8">
    <source>
        <dbReference type="SAM" id="SignalP"/>
    </source>
</evidence>
<keyword evidence="12" id="KW-1185">Reference proteome</keyword>
<dbReference type="GO" id="GO:0017004">
    <property type="term" value="P:cytochrome complex assembly"/>
    <property type="evidence" value="ECO:0007669"/>
    <property type="project" value="UniProtKB-KW"/>
</dbReference>
<comment type="caution">
    <text evidence="11">The sequence shown here is derived from an EMBL/GenBank/DDBJ whole genome shotgun (WGS) entry which is preliminary data.</text>
</comment>
<keyword evidence="4 7" id="KW-1133">Transmembrane helix</keyword>
<evidence type="ECO:0000313" key="12">
    <source>
        <dbReference type="Proteomes" id="UP000285023"/>
    </source>
</evidence>
<dbReference type="EMBL" id="QXTF01000003">
    <property type="protein sequence ID" value="RIX27433.1"/>
    <property type="molecule type" value="Genomic_DNA"/>
</dbReference>
<keyword evidence="2 7" id="KW-0812">Transmembrane</keyword>
<feature type="chain" id="PRO_5019302440" evidence="8">
    <location>
        <begin position="24"/>
        <end position="707"/>
    </location>
</feature>
<dbReference type="Pfam" id="PF11412">
    <property type="entry name" value="DsbD_N"/>
    <property type="match status" value="1"/>
</dbReference>
<comment type="subcellular location">
    <subcellularLocation>
        <location evidence="1">Membrane</location>
        <topology evidence="1">Multi-pass membrane protein</topology>
    </subcellularLocation>
</comment>
<feature type="region of interest" description="Disordered" evidence="6">
    <location>
        <begin position="267"/>
        <end position="298"/>
    </location>
</feature>
<dbReference type="PANTHER" id="PTHR32234:SF3">
    <property type="entry name" value="SUPPRESSION OF COPPER SENSITIVITY PROTEIN"/>
    <property type="match status" value="1"/>
</dbReference>
<dbReference type="RefSeq" id="WP_119533585.1">
    <property type="nucleotide sequence ID" value="NZ_QXTF01000003.1"/>
</dbReference>
<dbReference type="GO" id="GO:0015035">
    <property type="term" value="F:protein-disulfide reductase activity"/>
    <property type="evidence" value="ECO:0007669"/>
    <property type="project" value="TreeGrafter"/>
</dbReference>
<dbReference type="AlphaFoldDB" id="A0A418PZ46"/>
<keyword evidence="3" id="KW-0201">Cytochrome c-type biogenesis</keyword>
<feature type="transmembrane region" description="Helical" evidence="7">
    <location>
        <begin position="470"/>
        <end position="490"/>
    </location>
</feature>
<dbReference type="GO" id="GO:0016020">
    <property type="term" value="C:membrane"/>
    <property type="evidence" value="ECO:0007669"/>
    <property type="project" value="UniProtKB-SubCell"/>
</dbReference>
<proteinExistence type="predicted"/>
<sequence length="707" mass="73881">MTAVLQKLVLATTLLLLSMTAQAAPPARIDVSLHARSQQPAPGKSVMLALRMVPKPGWHGYWSNPGDSGLPPKVRWTLPTGVKIGPLQHPAPELLRVSGMTSFVHGGEHVLLAPMQVAATIQPGERLPIEGKVDFLACSDTLCVPQSATVRLDLVAGNGALAPEEAALFAAARRALPTASNTIGSFIRDGSQLTLRVPPATQLDAARATFFPSGDGVFERRDAKRLDDGSLQITGTMASNNHATLAGVVGDGKRAIRLRFTQAAAPAASIPDGKNGESAGDSSGLSPDAVDAPSMPGPTLDVSPVADGAGAGLGWAIFGALVGGLLLNLMPCVFPILSLKAMHLARAGHSAAAARSDSTAYAAGALATSIALGLAILGLRNAGVAIGWSFQLQHPYVILALLLLVTAIAFNLAGLFHMSSRSIELGQTRSGHSGSFGTGAMAAFVATPCSAPFMASAVGAAMILPGWTGLLVFGALGLGLALPFLLIGWVPGVRKRLPRPGTWMLRLQRILSVPMFVTALGLAWVLGRQSGSDGMAIGLGATILLGLALWWTGARQRDGKRRSWLPLGPALLAAVGAASLVPAAAQSPPATSRANNVEPFSEQRLAQLRGARVPVFVDFTADWCLTCKVNEKVAIERDATREAFRRAGVFTLVGDWTSGDPKITAFLAKHQRNSIPFYLYYAPGQRGEVLPQILTTDLLVEKARSKN</sequence>
<feature type="transmembrane region" description="Helical" evidence="7">
    <location>
        <begin position="358"/>
        <end position="377"/>
    </location>
</feature>
<feature type="transmembrane region" description="Helical" evidence="7">
    <location>
        <begin position="313"/>
        <end position="337"/>
    </location>
</feature>
<feature type="transmembrane region" description="Helical" evidence="7">
    <location>
        <begin position="397"/>
        <end position="418"/>
    </location>
</feature>
<dbReference type="Proteomes" id="UP000285023">
    <property type="component" value="Unassembled WGS sequence"/>
</dbReference>
<protein>
    <submittedName>
        <fullName evidence="11">Thiol:disulfide interchange protein</fullName>
    </submittedName>
</protein>
<dbReference type="Pfam" id="PF13899">
    <property type="entry name" value="Thioredoxin_7"/>
    <property type="match status" value="1"/>
</dbReference>
<feature type="domain" description="Cytochrome C biogenesis protein transmembrane" evidence="9">
    <location>
        <begin position="316"/>
        <end position="522"/>
    </location>
</feature>
<feature type="transmembrane region" description="Helical" evidence="7">
    <location>
        <begin position="510"/>
        <end position="527"/>
    </location>
</feature>
<dbReference type="InterPro" id="IPR035671">
    <property type="entry name" value="DsbD_gamma"/>
</dbReference>
<evidence type="ECO:0000259" key="10">
    <source>
        <dbReference type="Pfam" id="PF11412"/>
    </source>
</evidence>
<feature type="transmembrane region" description="Helical" evidence="7">
    <location>
        <begin position="564"/>
        <end position="585"/>
    </location>
</feature>
<dbReference type="PANTHER" id="PTHR32234">
    <property type="entry name" value="THIOL:DISULFIDE INTERCHANGE PROTEIN DSBD"/>
    <property type="match status" value="1"/>
</dbReference>
<dbReference type="CDD" id="cd02953">
    <property type="entry name" value="DsbDgamma"/>
    <property type="match status" value="1"/>
</dbReference>
<feature type="transmembrane region" description="Helical" evidence="7">
    <location>
        <begin position="439"/>
        <end position="464"/>
    </location>
</feature>
<dbReference type="InterPro" id="IPR036249">
    <property type="entry name" value="Thioredoxin-like_sf"/>
</dbReference>
<organism evidence="11 12">
    <name type="scientific">Sphingomonas edaphi</name>
    <dbReference type="NCBI Taxonomy" id="2315689"/>
    <lineage>
        <taxon>Bacteria</taxon>
        <taxon>Pseudomonadati</taxon>
        <taxon>Pseudomonadota</taxon>
        <taxon>Alphaproteobacteria</taxon>
        <taxon>Sphingomonadales</taxon>
        <taxon>Sphingomonadaceae</taxon>
        <taxon>Sphingomonas</taxon>
    </lineage>
</organism>
<gene>
    <name evidence="11" type="ORF">D3M59_10380</name>
</gene>
<keyword evidence="8" id="KW-0732">Signal</keyword>
<evidence type="ECO:0000256" key="3">
    <source>
        <dbReference type="ARBA" id="ARBA00022748"/>
    </source>
</evidence>
<keyword evidence="5 7" id="KW-0472">Membrane</keyword>
<dbReference type="Gene3D" id="3.40.30.10">
    <property type="entry name" value="Glutaredoxin"/>
    <property type="match status" value="1"/>
</dbReference>
<evidence type="ECO:0000256" key="6">
    <source>
        <dbReference type="SAM" id="MobiDB-lite"/>
    </source>
</evidence>
<evidence type="ECO:0000256" key="4">
    <source>
        <dbReference type="ARBA" id="ARBA00022989"/>
    </source>
</evidence>
<dbReference type="Pfam" id="PF02683">
    <property type="entry name" value="DsbD_TM"/>
    <property type="match status" value="1"/>
</dbReference>
<dbReference type="OrthoDB" id="9811036at2"/>
<evidence type="ECO:0000256" key="1">
    <source>
        <dbReference type="ARBA" id="ARBA00004141"/>
    </source>
</evidence>
<dbReference type="InterPro" id="IPR003834">
    <property type="entry name" value="Cyt_c_assmbl_TM_dom"/>
</dbReference>
<dbReference type="GO" id="GO:0045454">
    <property type="term" value="P:cell redox homeostasis"/>
    <property type="evidence" value="ECO:0007669"/>
    <property type="project" value="TreeGrafter"/>
</dbReference>